<protein>
    <submittedName>
        <fullName evidence="2">Uncharacterized protein</fullName>
    </submittedName>
</protein>
<organism evidence="1 2">
    <name type="scientific">Steinernema glaseri</name>
    <dbReference type="NCBI Taxonomy" id="37863"/>
    <lineage>
        <taxon>Eukaryota</taxon>
        <taxon>Metazoa</taxon>
        <taxon>Ecdysozoa</taxon>
        <taxon>Nematoda</taxon>
        <taxon>Chromadorea</taxon>
        <taxon>Rhabditida</taxon>
        <taxon>Tylenchina</taxon>
        <taxon>Panagrolaimomorpha</taxon>
        <taxon>Strongyloidoidea</taxon>
        <taxon>Steinernematidae</taxon>
        <taxon>Steinernema</taxon>
    </lineage>
</organism>
<dbReference type="Proteomes" id="UP000095287">
    <property type="component" value="Unplaced"/>
</dbReference>
<name>A0A1I7ZKU8_9BILA</name>
<reference evidence="2" key="1">
    <citation type="submission" date="2016-11" db="UniProtKB">
        <authorList>
            <consortium name="WormBaseParasite"/>
        </authorList>
    </citation>
    <scope>IDENTIFICATION</scope>
</reference>
<dbReference type="WBParaSite" id="L893_g27557.t1">
    <property type="protein sequence ID" value="L893_g27557.t1"/>
    <property type="gene ID" value="L893_g27557"/>
</dbReference>
<sequence length="128" mass="14706">MPKNVQISEARLSSSCPSRCLRIGHDLANVYVSLICVEEHMQARVAFLVDSNFSLIVLSKNASKEHPYADAFFFPDIVCGVKKVKTFLFHICSFDRLDDYVDAADLFHVEFWFAFRKVFLALEAPRKR</sequence>
<dbReference type="AlphaFoldDB" id="A0A1I7ZKU8"/>
<proteinExistence type="predicted"/>
<accession>A0A1I7ZKU8</accession>
<keyword evidence="1" id="KW-1185">Reference proteome</keyword>
<evidence type="ECO:0000313" key="1">
    <source>
        <dbReference type="Proteomes" id="UP000095287"/>
    </source>
</evidence>
<evidence type="ECO:0000313" key="2">
    <source>
        <dbReference type="WBParaSite" id="L893_g27557.t1"/>
    </source>
</evidence>